<evidence type="ECO:0000256" key="1">
    <source>
        <dbReference type="ARBA" id="ARBA00010641"/>
    </source>
</evidence>
<evidence type="ECO:0000259" key="7">
    <source>
        <dbReference type="Pfam" id="PF08281"/>
    </source>
</evidence>
<dbReference type="InterPro" id="IPR014284">
    <property type="entry name" value="RNA_pol_sigma-70_dom"/>
</dbReference>
<dbReference type="InterPro" id="IPR013249">
    <property type="entry name" value="RNA_pol_sigma70_r4_t2"/>
</dbReference>
<dbReference type="GO" id="GO:0003677">
    <property type="term" value="F:DNA binding"/>
    <property type="evidence" value="ECO:0007669"/>
    <property type="project" value="UniProtKB-KW"/>
</dbReference>
<dbReference type="Gene3D" id="1.10.1740.10">
    <property type="match status" value="1"/>
</dbReference>
<evidence type="ECO:0000313" key="8">
    <source>
        <dbReference type="EMBL" id="OGH69105.1"/>
    </source>
</evidence>
<name>A0A1F6MBW4_9BACT</name>
<gene>
    <name evidence="8" type="ORF">A3D53_03735</name>
</gene>
<dbReference type="AlphaFoldDB" id="A0A1F6MBW4"/>
<comment type="similarity">
    <text evidence="1">Belongs to the sigma-70 factor family. ECF subfamily.</text>
</comment>
<dbReference type="InterPro" id="IPR013325">
    <property type="entry name" value="RNA_pol_sigma_r2"/>
</dbReference>
<dbReference type="CDD" id="cd06171">
    <property type="entry name" value="Sigma70_r4"/>
    <property type="match status" value="1"/>
</dbReference>
<keyword evidence="3" id="KW-0731">Sigma factor</keyword>
<organism evidence="8 9">
    <name type="scientific">Candidatus Magasanikbacteria bacterium RIFCSPHIGHO2_02_FULL_45_10</name>
    <dbReference type="NCBI Taxonomy" id="1798679"/>
    <lineage>
        <taxon>Bacteria</taxon>
        <taxon>Candidatus Magasanikiibacteriota</taxon>
    </lineage>
</organism>
<evidence type="ECO:0000256" key="2">
    <source>
        <dbReference type="ARBA" id="ARBA00023015"/>
    </source>
</evidence>
<dbReference type="InterPro" id="IPR013324">
    <property type="entry name" value="RNA_pol_sigma_r3/r4-like"/>
</dbReference>
<evidence type="ECO:0000256" key="4">
    <source>
        <dbReference type="ARBA" id="ARBA00023125"/>
    </source>
</evidence>
<dbReference type="InterPro" id="IPR007627">
    <property type="entry name" value="RNA_pol_sigma70_r2"/>
</dbReference>
<dbReference type="InterPro" id="IPR039425">
    <property type="entry name" value="RNA_pol_sigma-70-like"/>
</dbReference>
<accession>A0A1F6MBW4</accession>
<dbReference type="PANTHER" id="PTHR43133">
    <property type="entry name" value="RNA POLYMERASE ECF-TYPE SIGMA FACTO"/>
    <property type="match status" value="1"/>
</dbReference>
<dbReference type="GO" id="GO:0006352">
    <property type="term" value="P:DNA-templated transcription initiation"/>
    <property type="evidence" value="ECO:0007669"/>
    <property type="project" value="InterPro"/>
</dbReference>
<sequence length="193" mass="21890">MADEQFAGLSDKELLAEIIKGRGDLFALLYDRHAAAVYRHILFRCAEEAIAEDVSSQAFLQIWEHVREGKKIASFRAFLFQTARNIFIDQTRKREFKNLSLEAIVDEKDKEPVGTDNLLEEAAVNDEVRALQSALATIPEDYREIITLRYLNELSITEIAKVTGKNSGAIYVSLHRGIRLLRKALVDALPFQP</sequence>
<evidence type="ECO:0000256" key="3">
    <source>
        <dbReference type="ARBA" id="ARBA00023082"/>
    </source>
</evidence>
<feature type="domain" description="RNA polymerase sigma factor 70 region 4 type 2" evidence="7">
    <location>
        <begin position="129"/>
        <end position="180"/>
    </location>
</feature>
<dbReference type="Proteomes" id="UP000176413">
    <property type="component" value="Unassembled WGS sequence"/>
</dbReference>
<evidence type="ECO:0000259" key="6">
    <source>
        <dbReference type="Pfam" id="PF04542"/>
    </source>
</evidence>
<evidence type="ECO:0000313" key="9">
    <source>
        <dbReference type="Proteomes" id="UP000176413"/>
    </source>
</evidence>
<dbReference type="Gene3D" id="1.10.10.10">
    <property type="entry name" value="Winged helix-like DNA-binding domain superfamily/Winged helix DNA-binding domain"/>
    <property type="match status" value="1"/>
</dbReference>
<evidence type="ECO:0000256" key="5">
    <source>
        <dbReference type="ARBA" id="ARBA00023163"/>
    </source>
</evidence>
<keyword evidence="5" id="KW-0804">Transcription</keyword>
<feature type="domain" description="RNA polymerase sigma-70 region 2" evidence="6">
    <location>
        <begin position="29"/>
        <end position="94"/>
    </location>
</feature>
<dbReference type="GO" id="GO:0016987">
    <property type="term" value="F:sigma factor activity"/>
    <property type="evidence" value="ECO:0007669"/>
    <property type="project" value="UniProtKB-KW"/>
</dbReference>
<keyword evidence="4" id="KW-0238">DNA-binding</keyword>
<dbReference type="EMBL" id="MFQA01000016">
    <property type="protein sequence ID" value="OGH69105.1"/>
    <property type="molecule type" value="Genomic_DNA"/>
</dbReference>
<reference evidence="8 9" key="1">
    <citation type="journal article" date="2016" name="Nat. Commun.">
        <title>Thousands of microbial genomes shed light on interconnected biogeochemical processes in an aquifer system.</title>
        <authorList>
            <person name="Anantharaman K."/>
            <person name="Brown C.T."/>
            <person name="Hug L.A."/>
            <person name="Sharon I."/>
            <person name="Castelle C.J."/>
            <person name="Probst A.J."/>
            <person name="Thomas B.C."/>
            <person name="Singh A."/>
            <person name="Wilkins M.J."/>
            <person name="Karaoz U."/>
            <person name="Brodie E.L."/>
            <person name="Williams K.H."/>
            <person name="Hubbard S.S."/>
            <person name="Banfield J.F."/>
        </authorList>
    </citation>
    <scope>NUCLEOTIDE SEQUENCE [LARGE SCALE GENOMIC DNA]</scope>
</reference>
<proteinExistence type="inferred from homology"/>
<dbReference type="SUPFAM" id="SSF88946">
    <property type="entry name" value="Sigma2 domain of RNA polymerase sigma factors"/>
    <property type="match status" value="1"/>
</dbReference>
<dbReference type="Pfam" id="PF08281">
    <property type="entry name" value="Sigma70_r4_2"/>
    <property type="match status" value="1"/>
</dbReference>
<comment type="caution">
    <text evidence="8">The sequence shown here is derived from an EMBL/GenBank/DDBJ whole genome shotgun (WGS) entry which is preliminary data.</text>
</comment>
<keyword evidence="2" id="KW-0805">Transcription regulation</keyword>
<dbReference type="SUPFAM" id="SSF88659">
    <property type="entry name" value="Sigma3 and sigma4 domains of RNA polymerase sigma factors"/>
    <property type="match status" value="1"/>
</dbReference>
<evidence type="ECO:0008006" key="10">
    <source>
        <dbReference type="Google" id="ProtNLM"/>
    </source>
</evidence>
<dbReference type="InterPro" id="IPR036388">
    <property type="entry name" value="WH-like_DNA-bd_sf"/>
</dbReference>
<dbReference type="NCBIfam" id="TIGR02937">
    <property type="entry name" value="sigma70-ECF"/>
    <property type="match status" value="1"/>
</dbReference>
<protein>
    <recommendedName>
        <fullName evidence="10">RNA polymerase sigma factor</fullName>
    </recommendedName>
</protein>
<dbReference type="PANTHER" id="PTHR43133:SF8">
    <property type="entry name" value="RNA POLYMERASE SIGMA FACTOR HI_1459-RELATED"/>
    <property type="match status" value="1"/>
</dbReference>
<dbReference type="Pfam" id="PF04542">
    <property type="entry name" value="Sigma70_r2"/>
    <property type="match status" value="1"/>
</dbReference>